<feature type="transmembrane region" description="Helical" evidence="2">
    <location>
        <begin position="322"/>
        <end position="339"/>
    </location>
</feature>
<dbReference type="OMA" id="NSEAVWP"/>
<evidence type="ECO:0000313" key="4">
    <source>
        <dbReference type="Proteomes" id="UP000006906"/>
    </source>
</evidence>
<organism evidence="3 4">
    <name type="scientific">Chlamydomonas reinhardtii</name>
    <name type="common">Chlamydomonas smithii</name>
    <dbReference type="NCBI Taxonomy" id="3055"/>
    <lineage>
        <taxon>Eukaryota</taxon>
        <taxon>Viridiplantae</taxon>
        <taxon>Chlorophyta</taxon>
        <taxon>core chlorophytes</taxon>
        <taxon>Chlorophyceae</taxon>
        <taxon>CS clade</taxon>
        <taxon>Chlamydomonadales</taxon>
        <taxon>Chlamydomonadaceae</taxon>
        <taxon>Chlamydomonas</taxon>
    </lineage>
</organism>
<keyword evidence="2" id="KW-0472">Membrane</keyword>
<dbReference type="ExpressionAtlas" id="A0A2K3DGN2">
    <property type="expression patterns" value="baseline"/>
</dbReference>
<feature type="region of interest" description="Disordered" evidence="1">
    <location>
        <begin position="1"/>
        <end position="67"/>
    </location>
</feature>
<name>A0A2K3DGN2_CHLRE</name>
<dbReference type="EMBL" id="CM008969">
    <property type="protein sequence ID" value="PNW79688.1"/>
    <property type="molecule type" value="Genomic_DNA"/>
</dbReference>
<dbReference type="GeneID" id="5721609"/>
<evidence type="ECO:0000256" key="1">
    <source>
        <dbReference type="SAM" id="MobiDB-lite"/>
    </source>
</evidence>
<dbReference type="OrthoDB" id="529510at2759"/>
<feature type="transmembrane region" description="Helical" evidence="2">
    <location>
        <begin position="216"/>
        <end position="241"/>
    </location>
</feature>
<proteinExistence type="predicted"/>
<dbReference type="Gramene" id="PNW79688">
    <property type="protein sequence ID" value="PNW79688"/>
    <property type="gene ID" value="CHLRE_08g363050v5"/>
</dbReference>
<keyword evidence="2" id="KW-0812">Transmembrane</keyword>
<keyword evidence="4" id="KW-1185">Reference proteome</keyword>
<feature type="transmembrane region" description="Helical" evidence="2">
    <location>
        <begin position="351"/>
        <end position="370"/>
    </location>
</feature>
<evidence type="ECO:0000313" key="3">
    <source>
        <dbReference type="EMBL" id="PNW79688.1"/>
    </source>
</evidence>
<protein>
    <submittedName>
        <fullName evidence="3">Uncharacterized protein</fullName>
    </submittedName>
</protein>
<accession>A0A2K3DGN2</accession>
<feature type="transmembrane region" description="Helical" evidence="2">
    <location>
        <begin position="261"/>
        <end position="284"/>
    </location>
</feature>
<dbReference type="InParanoid" id="A0A2K3DGN2"/>
<dbReference type="Proteomes" id="UP000006906">
    <property type="component" value="Chromosome 8"/>
</dbReference>
<dbReference type="KEGG" id="cre:CHLRE_08g363050v5"/>
<dbReference type="PaxDb" id="3055-EDP00969"/>
<sequence>MPSESELLVRGPRSDEVEPLPYDAGPETEALRLQAELTEQHRTSLDSANSATQAPAEDAGPLSRELSSVSLTSNASATVVTVQPSDTGPSNTTPRRPRIWQLPFCAADTSWLHVSNTVVYFVLFCVNVLVNSEAVWPGVRQVDRKYGPIVTPAGWAYHIRDLTLFLWGMAMCCQGLVESKGWKEGLLEVIGHTWQVLWYSDTIWLVLHVSGSPAGLALAPFFSFCALVAALAVQTRLAWAVWDVHLELQEEGFEGVPPLGYLFYVYPCSLASGWLLVLHCHATTVAVTTLAGADQVALTAGCVSLVLATAVALLLLVRFRDVVFGLAFTWSMASIWVAGFSANDDYRPDQLVAFFCALVLGLLTYCIAAGPQLSAGGGGAAAAGLGLLGGPLHAPAHHTNHNGPGGLH</sequence>
<reference evidence="3 4" key="1">
    <citation type="journal article" date="2007" name="Science">
        <title>The Chlamydomonas genome reveals the evolution of key animal and plant functions.</title>
        <authorList>
            <person name="Merchant S.S."/>
            <person name="Prochnik S.E."/>
            <person name="Vallon O."/>
            <person name="Harris E.H."/>
            <person name="Karpowicz S.J."/>
            <person name="Witman G.B."/>
            <person name="Terry A."/>
            <person name="Salamov A."/>
            <person name="Fritz-Laylin L.K."/>
            <person name="Marechal-Drouard L."/>
            <person name="Marshall W.F."/>
            <person name="Qu L.H."/>
            <person name="Nelson D.R."/>
            <person name="Sanderfoot A.A."/>
            <person name="Spalding M.H."/>
            <person name="Kapitonov V.V."/>
            <person name="Ren Q."/>
            <person name="Ferris P."/>
            <person name="Lindquist E."/>
            <person name="Shapiro H."/>
            <person name="Lucas S.M."/>
            <person name="Grimwood J."/>
            <person name="Schmutz J."/>
            <person name="Cardol P."/>
            <person name="Cerutti H."/>
            <person name="Chanfreau G."/>
            <person name="Chen C.L."/>
            <person name="Cognat V."/>
            <person name="Croft M.T."/>
            <person name="Dent R."/>
            <person name="Dutcher S."/>
            <person name="Fernandez E."/>
            <person name="Fukuzawa H."/>
            <person name="Gonzalez-Ballester D."/>
            <person name="Gonzalez-Halphen D."/>
            <person name="Hallmann A."/>
            <person name="Hanikenne M."/>
            <person name="Hippler M."/>
            <person name="Inwood W."/>
            <person name="Jabbari K."/>
            <person name="Kalanon M."/>
            <person name="Kuras R."/>
            <person name="Lefebvre P.A."/>
            <person name="Lemaire S.D."/>
            <person name="Lobanov A.V."/>
            <person name="Lohr M."/>
            <person name="Manuell A."/>
            <person name="Meier I."/>
            <person name="Mets L."/>
            <person name="Mittag M."/>
            <person name="Mittelmeier T."/>
            <person name="Moroney J.V."/>
            <person name="Moseley J."/>
            <person name="Napoli C."/>
            <person name="Nedelcu A.M."/>
            <person name="Niyogi K."/>
            <person name="Novoselov S.V."/>
            <person name="Paulsen I.T."/>
            <person name="Pazour G."/>
            <person name="Purton S."/>
            <person name="Ral J.P."/>
            <person name="Riano-Pachon D.M."/>
            <person name="Riekhof W."/>
            <person name="Rymarquis L."/>
            <person name="Schroda M."/>
            <person name="Stern D."/>
            <person name="Umen J."/>
            <person name="Willows R."/>
            <person name="Wilson N."/>
            <person name="Zimmer S.L."/>
            <person name="Allmer J."/>
            <person name="Balk J."/>
            <person name="Bisova K."/>
            <person name="Chen C.J."/>
            <person name="Elias M."/>
            <person name="Gendler K."/>
            <person name="Hauser C."/>
            <person name="Lamb M.R."/>
            <person name="Ledford H."/>
            <person name="Long J.C."/>
            <person name="Minagawa J."/>
            <person name="Page M.D."/>
            <person name="Pan J."/>
            <person name="Pootakham W."/>
            <person name="Roje S."/>
            <person name="Rose A."/>
            <person name="Stahlberg E."/>
            <person name="Terauchi A.M."/>
            <person name="Yang P."/>
            <person name="Ball S."/>
            <person name="Bowler C."/>
            <person name="Dieckmann C.L."/>
            <person name="Gladyshev V.N."/>
            <person name="Green P."/>
            <person name="Jorgensen R."/>
            <person name="Mayfield S."/>
            <person name="Mueller-Roeber B."/>
            <person name="Rajamani S."/>
            <person name="Sayre R.T."/>
            <person name="Brokstein P."/>
            <person name="Dubchak I."/>
            <person name="Goodstein D."/>
            <person name="Hornick L."/>
            <person name="Huang Y.W."/>
            <person name="Jhaveri J."/>
            <person name="Luo Y."/>
            <person name="Martinez D."/>
            <person name="Ngau W.C."/>
            <person name="Otillar B."/>
            <person name="Poliakov A."/>
            <person name="Porter A."/>
            <person name="Szajkowski L."/>
            <person name="Werner G."/>
            <person name="Zhou K."/>
            <person name="Grigoriev I.V."/>
            <person name="Rokhsar D.S."/>
            <person name="Grossman A.R."/>
        </authorList>
    </citation>
    <scope>NUCLEOTIDE SEQUENCE [LARGE SCALE GENOMIC DNA]</scope>
    <source>
        <strain evidence="4">CC-503</strain>
    </source>
</reference>
<dbReference type="AlphaFoldDB" id="A0A2K3DGN2"/>
<keyword evidence="2" id="KW-1133">Transmembrane helix</keyword>
<evidence type="ECO:0000256" key="2">
    <source>
        <dbReference type="SAM" id="Phobius"/>
    </source>
</evidence>
<feature type="transmembrane region" description="Helical" evidence="2">
    <location>
        <begin position="296"/>
        <end position="316"/>
    </location>
</feature>
<gene>
    <name evidence="3" type="ORF">CHLRE_08g363050v5</name>
</gene>
<dbReference type="RefSeq" id="XP_042921859.1">
    <property type="nucleotide sequence ID" value="XM_043064858.1"/>
</dbReference>